<evidence type="ECO:0000256" key="3">
    <source>
        <dbReference type="SAM" id="SignalP"/>
    </source>
</evidence>
<evidence type="ECO:0000313" key="5">
    <source>
        <dbReference type="Proteomes" id="UP000321934"/>
    </source>
</evidence>
<dbReference type="PANTHER" id="PTHR30035:SF3">
    <property type="entry name" value="INTERMEMBRANE PHOSPHOLIPID TRANSPORT SYSTEM LIPOPROTEIN MLAA"/>
    <property type="match status" value="1"/>
</dbReference>
<evidence type="ECO:0000313" key="4">
    <source>
        <dbReference type="EMBL" id="QED23740.1"/>
    </source>
</evidence>
<dbReference type="PRINTS" id="PR01805">
    <property type="entry name" value="VACJLIPOPROT"/>
</dbReference>
<dbReference type="InterPro" id="IPR007428">
    <property type="entry name" value="MlaA"/>
</dbReference>
<dbReference type="EMBL" id="CP029077">
    <property type="protein sequence ID" value="QED23740.1"/>
    <property type="molecule type" value="Genomic_DNA"/>
</dbReference>
<reference evidence="4 5" key="1">
    <citation type="journal article" date="2019" name="ISME J.">
        <title>Deianiraea, an extracellular bacterium associated with the ciliate Paramecium, suggests an alternative scenario for the evolution of Rickettsiales.</title>
        <authorList>
            <person name="Castelli M."/>
            <person name="Sabaneyeva E."/>
            <person name="Lanzoni O."/>
            <person name="Lebedeva N."/>
            <person name="Floriano A.M."/>
            <person name="Gaiarsa S."/>
            <person name="Benken K."/>
            <person name="Modeo L."/>
            <person name="Bandi C."/>
            <person name="Potekhin A."/>
            <person name="Sassera D."/>
            <person name="Petroni G."/>
        </authorList>
    </citation>
    <scope>NUCLEOTIDE SEQUENCE [LARGE SCALE GENOMIC DNA]</scope>
    <source>
        <strain evidence="4">CyL4-1</strain>
    </source>
</reference>
<dbReference type="OrthoDB" id="9785326at2"/>
<dbReference type="Pfam" id="PF04333">
    <property type="entry name" value="MlaA"/>
    <property type="match status" value="1"/>
</dbReference>
<organism evidence="4 5">
    <name type="scientific">Candidatus Deianiraea vastatrix</name>
    <dbReference type="NCBI Taxonomy" id="2163644"/>
    <lineage>
        <taxon>Bacteria</taxon>
        <taxon>Pseudomonadati</taxon>
        <taxon>Pseudomonadota</taxon>
        <taxon>Alphaproteobacteria</taxon>
        <taxon>Rickettsiales</taxon>
        <taxon>Candidatus Deianiraeaceae</taxon>
        <taxon>Candidatus Deianiraea</taxon>
    </lineage>
</organism>
<comment type="similarity">
    <text evidence="1">Belongs to the MlaA family.</text>
</comment>
<dbReference type="Proteomes" id="UP000321934">
    <property type="component" value="Chromosome"/>
</dbReference>
<dbReference type="AlphaFoldDB" id="A0A5B8XES1"/>
<name>A0A5B8XES1_9RICK</name>
<proteinExistence type="inferred from homology"/>
<keyword evidence="2 3" id="KW-0732">Signal</keyword>
<dbReference type="PANTHER" id="PTHR30035">
    <property type="entry name" value="LIPOPROTEIN VACJ-RELATED"/>
    <property type="match status" value="1"/>
</dbReference>
<evidence type="ECO:0000256" key="1">
    <source>
        <dbReference type="ARBA" id="ARBA00010634"/>
    </source>
</evidence>
<dbReference type="GO" id="GO:0016020">
    <property type="term" value="C:membrane"/>
    <property type="evidence" value="ECO:0007669"/>
    <property type="project" value="InterPro"/>
</dbReference>
<keyword evidence="4" id="KW-0449">Lipoprotein</keyword>
<evidence type="ECO:0000256" key="2">
    <source>
        <dbReference type="ARBA" id="ARBA00022729"/>
    </source>
</evidence>
<protein>
    <submittedName>
        <fullName evidence="4">VacJ-like lipoprotein family protein</fullName>
    </submittedName>
</protein>
<feature type="signal peptide" evidence="3">
    <location>
        <begin position="1"/>
        <end position="19"/>
    </location>
</feature>
<dbReference type="RefSeq" id="WP_146821063.1">
    <property type="nucleotide sequence ID" value="NZ_CP029077.1"/>
</dbReference>
<dbReference type="GO" id="GO:0120010">
    <property type="term" value="P:intermembrane phospholipid transfer"/>
    <property type="evidence" value="ECO:0007669"/>
    <property type="project" value="TreeGrafter"/>
</dbReference>
<sequence length="294" mass="34070">MRLLLIIFLILFSFNASFAAEYSDDEFAEFEKKIPLTPDPYEKINRKIFAFNMAIDDYFFAPIARSYIKVTSRDARSKVSNFILNLQVPSDIIISATQGDAQGFGILTWRFFINSTFGLFGFFDVANKLDLKPMQKNFSDTLALMGVDLGSYFVLPFFGPSFTRMAIDMPFNMALNMEFKDGTMPISYRLFQDNENIRHILTSDKYNIGLLPVKLIDIRARLMGITTDIDNTAIDRYVAYRDMYYQFMKYSADLRVKIIRNGIYKTRTNDVNITDLSDFCISHPWHDECMFQAL</sequence>
<accession>A0A5B8XES1</accession>
<feature type="chain" id="PRO_5022804617" evidence="3">
    <location>
        <begin position="20"/>
        <end position="294"/>
    </location>
</feature>
<keyword evidence="5" id="KW-1185">Reference proteome</keyword>
<gene>
    <name evidence="4" type="ORF">Deia_00953</name>
</gene>